<dbReference type="GO" id="GO:0005886">
    <property type="term" value="C:plasma membrane"/>
    <property type="evidence" value="ECO:0007669"/>
    <property type="project" value="UniProtKB-SubCell"/>
</dbReference>
<feature type="domain" description="ABC3 transporter permease C-terminal" evidence="7">
    <location>
        <begin position="259"/>
        <end position="368"/>
    </location>
</feature>
<evidence type="ECO:0000256" key="1">
    <source>
        <dbReference type="ARBA" id="ARBA00004651"/>
    </source>
</evidence>
<dbReference type="Pfam" id="PF02687">
    <property type="entry name" value="FtsX"/>
    <property type="match status" value="2"/>
</dbReference>
<evidence type="ECO:0000256" key="3">
    <source>
        <dbReference type="ARBA" id="ARBA00022692"/>
    </source>
</evidence>
<gene>
    <name evidence="8" type="ORF">GA0111570_101280</name>
</gene>
<comment type="subcellular location">
    <subcellularLocation>
        <location evidence="1">Cell membrane</location>
        <topology evidence="1">Multi-pass membrane protein</topology>
    </subcellularLocation>
</comment>
<organism evidence="8 9">
    <name type="scientific">Raineyella antarctica</name>
    <dbReference type="NCBI Taxonomy" id="1577474"/>
    <lineage>
        <taxon>Bacteria</taxon>
        <taxon>Bacillati</taxon>
        <taxon>Actinomycetota</taxon>
        <taxon>Actinomycetes</taxon>
        <taxon>Propionibacteriales</taxon>
        <taxon>Propionibacteriaceae</taxon>
        <taxon>Raineyella</taxon>
    </lineage>
</organism>
<keyword evidence="2" id="KW-1003">Cell membrane</keyword>
<evidence type="ECO:0000259" key="7">
    <source>
        <dbReference type="Pfam" id="PF02687"/>
    </source>
</evidence>
<evidence type="ECO:0000256" key="6">
    <source>
        <dbReference type="SAM" id="Phobius"/>
    </source>
</evidence>
<feature type="transmembrane region" description="Helical" evidence="6">
    <location>
        <begin position="305"/>
        <end position="328"/>
    </location>
</feature>
<feature type="transmembrane region" description="Helical" evidence="6">
    <location>
        <begin position="650"/>
        <end position="672"/>
    </location>
</feature>
<feature type="transmembrane region" description="Helical" evidence="6">
    <location>
        <begin position="699"/>
        <end position="722"/>
    </location>
</feature>
<evidence type="ECO:0000256" key="2">
    <source>
        <dbReference type="ARBA" id="ARBA00022475"/>
    </source>
</evidence>
<accession>A0A1G6GFQ2</accession>
<feature type="transmembrane region" description="Helical" evidence="6">
    <location>
        <begin position="425"/>
        <end position="444"/>
    </location>
</feature>
<dbReference type="STRING" id="1577474.GA0111570_101280"/>
<dbReference type="OrthoDB" id="9766372at2"/>
<dbReference type="RefSeq" id="WP_092605601.1">
    <property type="nucleotide sequence ID" value="NZ_FMYF01000001.1"/>
</dbReference>
<evidence type="ECO:0000313" key="8">
    <source>
        <dbReference type="EMBL" id="SDB80006.1"/>
    </source>
</evidence>
<dbReference type="PANTHER" id="PTHR30287:SF2">
    <property type="entry name" value="BLL1001 PROTEIN"/>
    <property type="match status" value="1"/>
</dbReference>
<proteinExistence type="predicted"/>
<keyword evidence="3 6" id="KW-0812">Transmembrane</keyword>
<dbReference type="AlphaFoldDB" id="A0A1G6GFQ2"/>
<dbReference type="EMBL" id="FMYF01000001">
    <property type="protein sequence ID" value="SDB80006.1"/>
    <property type="molecule type" value="Genomic_DNA"/>
</dbReference>
<dbReference type="InterPro" id="IPR003838">
    <property type="entry name" value="ABC3_permease_C"/>
</dbReference>
<keyword evidence="5 6" id="KW-0472">Membrane</keyword>
<feature type="transmembrane region" description="Helical" evidence="6">
    <location>
        <begin position="742"/>
        <end position="763"/>
    </location>
</feature>
<reference evidence="8 9" key="1">
    <citation type="submission" date="2016-06" db="EMBL/GenBank/DDBJ databases">
        <authorList>
            <person name="Olsen C.W."/>
            <person name="Carey S."/>
            <person name="Hinshaw L."/>
            <person name="Karasin A.I."/>
        </authorList>
    </citation>
    <scope>NUCLEOTIDE SEQUENCE [LARGE SCALE GENOMIC DNA]</scope>
    <source>
        <strain evidence="8 9">LZ-22</strain>
    </source>
</reference>
<name>A0A1G6GFQ2_9ACTN</name>
<dbReference type="PANTHER" id="PTHR30287">
    <property type="entry name" value="MEMBRANE COMPONENT OF PREDICTED ABC SUPERFAMILY METABOLITE UPTAKE TRANSPORTER"/>
    <property type="match status" value="1"/>
</dbReference>
<evidence type="ECO:0000256" key="5">
    <source>
        <dbReference type="ARBA" id="ARBA00023136"/>
    </source>
</evidence>
<feature type="domain" description="ABC3 transporter permease C-terminal" evidence="7">
    <location>
        <begin position="650"/>
        <end position="768"/>
    </location>
</feature>
<feature type="transmembrane region" description="Helical" evidence="6">
    <location>
        <begin position="348"/>
        <end position="370"/>
    </location>
</feature>
<evidence type="ECO:0000256" key="4">
    <source>
        <dbReference type="ARBA" id="ARBA00022989"/>
    </source>
</evidence>
<evidence type="ECO:0000313" key="9">
    <source>
        <dbReference type="Proteomes" id="UP000199086"/>
    </source>
</evidence>
<feature type="transmembrane region" description="Helical" evidence="6">
    <location>
        <begin position="242"/>
        <end position="272"/>
    </location>
</feature>
<keyword evidence="4 6" id="KW-1133">Transmembrane helix</keyword>
<sequence>MLWRMLRTDLRRTGAIGVVLAGLVAIAALLAALGGTALVQLTGSLDRLFTTARTPDIVQMHVGDIDADAIQDWSAGQPAVQDALVSTTVPIPVDRLVINGVPETGSVLQPALTVQNPEFDHLLGMDGQVLTVRSGEIALPVYYALQRDVEVGDPVTVRLDGATYDFRVAAFLRDSTMNPTFVTSKRLLVSPEDLAAVLPHAGEPEYLVEFLLTDTNRTREVAEAYADSGLPQNGMMIERSSFYLFNAISHGIVIAVLALLAGLLVVVAVIALRFSFLTSIERDLREIGVMKAIGLPRRTIRGLYLVKYAALVGVGGLVGLLASVPAARVLTAGLRQQLGAADRSVLQVLVPVLAAAAVVLLVIAMVALVLRRLDRITAMDALRAGTAVGPGRRRSPRLRLWRSTRLPPPVWLGLNAISRNLRAHGMLLTVLTLCTFIMVVPLNLHTTVTSPAFITYMGAGRSDLRLELRDQQVVAQAPALGRALATDPQVGRFTELVTIRQEVRNPAGEWESLNVENGDHTVFPVSYLEGRAPTTPDEMALSSLAASGLGVRVGDAVPLRGATGERRPTVSGIYQDVTNGGRTAKAVLPTAGEPVLWDTIVLDLAAGADPAVVGRRLAAQWPGVQAVDVQEFTRQSLGELVDQTRTLTGVAAAVALLLAFLITAMFATMVIARDTSQIAVQRALGISDTSLRTQYLTRFVVVLLAGVLLGTVLTATLGQYGVAAALGASLGAPAIRFDVDPLLAYGVFPLALVLAVVLATVLATRTFRRTTVTQLSEE</sequence>
<keyword evidence="9" id="KW-1185">Reference proteome</keyword>
<dbReference type="Proteomes" id="UP000199086">
    <property type="component" value="Unassembled WGS sequence"/>
</dbReference>
<dbReference type="InterPro" id="IPR038766">
    <property type="entry name" value="Membrane_comp_ABC_pdt"/>
</dbReference>
<protein>
    <submittedName>
        <fullName evidence="8">Putative ABC transport system permease protein</fullName>
    </submittedName>
</protein>